<keyword evidence="8" id="KW-0539">Nucleus</keyword>
<dbReference type="PANTHER" id="PTHR14865">
    <property type="entry name" value="CST COMPLEX SUBUNIT CTC1"/>
    <property type="match status" value="1"/>
</dbReference>
<keyword evidence="11" id="KW-1185">Reference proteome</keyword>
<dbReference type="FunCoup" id="F0Z8A0">
    <property type="interactions" value="450"/>
</dbReference>
<dbReference type="OMA" id="HYRSHLF"/>
<evidence type="ECO:0000256" key="5">
    <source>
        <dbReference type="ARBA" id="ARBA00022454"/>
    </source>
</evidence>
<evidence type="ECO:0000256" key="6">
    <source>
        <dbReference type="ARBA" id="ARBA00022895"/>
    </source>
</evidence>
<name>F0Z8A0_DICPU</name>
<dbReference type="GO" id="GO:1990879">
    <property type="term" value="C:CST complex"/>
    <property type="evidence" value="ECO:0000318"/>
    <property type="project" value="GO_Central"/>
</dbReference>
<evidence type="ECO:0000256" key="2">
    <source>
        <dbReference type="ARBA" id="ARBA00004574"/>
    </source>
</evidence>
<evidence type="ECO:0000256" key="9">
    <source>
        <dbReference type="SAM" id="MobiDB-lite"/>
    </source>
</evidence>
<reference evidence="11" key="1">
    <citation type="journal article" date="2011" name="Genome Biol.">
        <title>Comparative genomics of the social amoebae Dictyostelium discoideum and Dictyostelium purpureum.</title>
        <authorList>
            <consortium name="US DOE Joint Genome Institute (JGI-PGF)"/>
            <person name="Sucgang R."/>
            <person name="Kuo A."/>
            <person name="Tian X."/>
            <person name="Salerno W."/>
            <person name="Parikh A."/>
            <person name="Feasley C.L."/>
            <person name="Dalin E."/>
            <person name="Tu H."/>
            <person name="Huang E."/>
            <person name="Barry K."/>
            <person name="Lindquist E."/>
            <person name="Shapiro H."/>
            <person name="Bruce D."/>
            <person name="Schmutz J."/>
            <person name="Salamov A."/>
            <person name="Fey P."/>
            <person name="Gaudet P."/>
            <person name="Anjard C."/>
            <person name="Babu M.M."/>
            <person name="Basu S."/>
            <person name="Bushmanova Y."/>
            <person name="van der Wel H."/>
            <person name="Katoh-Kurasawa M."/>
            <person name="Dinh C."/>
            <person name="Coutinho P.M."/>
            <person name="Saito T."/>
            <person name="Elias M."/>
            <person name="Schaap P."/>
            <person name="Kay R.R."/>
            <person name="Henrissat B."/>
            <person name="Eichinger L."/>
            <person name="Rivero F."/>
            <person name="Putnam N.H."/>
            <person name="West C.M."/>
            <person name="Loomis W.F."/>
            <person name="Chisholm R.L."/>
            <person name="Shaulsky G."/>
            <person name="Strassmann J.E."/>
            <person name="Queller D.C."/>
            <person name="Kuspa A."/>
            <person name="Grigoriev I.V."/>
        </authorList>
    </citation>
    <scope>NUCLEOTIDE SEQUENCE [LARGE SCALE GENOMIC DNA]</scope>
    <source>
        <strain evidence="11">QSDP1</strain>
    </source>
</reference>
<dbReference type="InParanoid" id="F0Z8A0"/>
<dbReference type="InterPro" id="IPR042617">
    <property type="entry name" value="CTC1-like"/>
</dbReference>
<feature type="compositionally biased region" description="Low complexity" evidence="9">
    <location>
        <begin position="181"/>
        <end position="191"/>
    </location>
</feature>
<dbReference type="eggNOG" id="ENOG502RGCR">
    <property type="taxonomic scope" value="Eukaryota"/>
</dbReference>
<dbReference type="GO" id="GO:0003697">
    <property type="term" value="F:single-stranded DNA binding"/>
    <property type="evidence" value="ECO:0000318"/>
    <property type="project" value="GO_Central"/>
</dbReference>
<evidence type="ECO:0000256" key="3">
    <source>
        <dbReference type="ARBA" id="ARBA00006332"/>
    </source>
</evidence>
<evidence type="ECO:0000256" key="7">
    <source>
        <dbReference type="ARBA" id="ARBA00023125"/>
    </source>
</evidence>
<dbReference type="PANTHER" id="PTHR14865:SF2">
    <property type="entry name" value="CST COMPLEX SUBUNIT CTC1"/>
    <property type="match status" value="1"/>
</dbReference>
<sequence>MKRFNDDADKNSLPLTNNNNNNNNNNNKKIKVNEGYSSIQNINQYTLQNRSLLSVSASTSTFLNNSMMNSTATSNISSISNISLTTQTKPGISKEFYLEEIRRFLICHQQGLFDNINNSLISVKTDQSTIAPNDKFQNISPILEPDVLNLTTPITPIHPINKSHGTPKKSKSKTKSHSPSKNKSNISTTSTTFKENSTLETFPFSAGAKIWLLHISNSMYLALESIVPKKDIHRIIYNLLGFVLDNNLFLNNNNNNNNNNNRNRNNNSNNIKERLPISSRLLTISDILNRNRNLSSKSSVSENQILRILVGKVSSIQSNQVSDRHILTLQDSTGEIVVEITQTQFYLLDSIAFIPFFNLICISPSSKKETPSLLSMSMSRQSRLSLLDINNVGNNTVRIDISKSNYIEVDNIYIIYRNFDHYYEEMIRKFKVSLLQQSQFISPAELSSTRNQKLEMYIIDQNQPYQSIRSLNQLQDQVLQSINVYGTVLSKSAIPHTQATTNKENEVHTLFFIQIIDIASTNEQEKRKSKIFLLFSGDSLKYFNLFHIGNSYLFCNVGFQSSLENTETKQNVIIINNSTKIYQILEQSFFYLESIVNNNKLIESNNNNSNNSNSNNNINNNNINSQYKKQLQFSQPNNKPILEYLNYNLNYLNEKLPSFINCLVEITQELNSHFGTIGIDRDGILFLSHYRSHLFHARGFRIGTKIALFNVHPIYHGSRLLGVAMCQSSSFKFTKFDNTRLFNHIPFSKSTLLGENQSFSDLWKKYSIVNCFALSKLLLKLQNNFPDVFGSLEQFKTMFLNKPIYENIANLFGIPKLNNEGSLKKYDHILSHSDGKCDSYVEDTVQNFKLLNLSKLSTLKSNKSPIVFNNSKDYHLVGLLEVSPRGFEWGKVSLKIDSNTSVDCFVQDINEYHLNKIWKINKFLIKFEDYQENKQIKSINYIQFSMDDCDLLSPMLNKTLFYNNLPFQLLFDQFQVNISKVLDIQDQTITNHQLSEQQQKEQKQLLNQTLNLFILLLEKTVEAGLITLTAVLLIPSLPKVLIYTASSLKINFPILQKGSCYYLSGVLFKPITNNNKASPSPSAIPNNSLQSDIYSFSLSASSILKSVALIYYIDKSGFVVLPSTLKSRKFSQYTIPQILIRDKSFFRKTAKYISNINSNSFVKFKSIEEIYNGDNVTQNDFVSFKGLIVSKRIEETITTTQKGGQDKTIVTHLVCTDPNYPGKHFLPISIENYYYGMTIGSIIEFYFLQTKSTFSLIQENLQFGNKNNNISDKLKSNNGKSNYLCHSNRFFYYQILEEEKDFSLFDFIPPTKLSDINKKSLDQHYRVVADILQIEKLELSFKCINCSRDCIGCVCIPKVYEQFLFNGILECEINDGTIPKKLIIKKDSTILSIFNLSKEILKKIKEFSINNKIIFSYEKPSMEKKREFEEILIAKNNPEINSKKRDRNGADQKDLDSDGEIDLNLSAPIVPESTSQFISNFPILKDIFSKNIPTTLEFILMKSDIEGLVLKCNEINFINTSARAWALLKQVKQIN</sequence>
<keyword evidence="6" id="KW-0779">Telomere</keyword>
<evidence type="ECO:0000313" key="11">
    <source>
        <dbReference type="Proteomes" id="UP000001064"/>
    </source>
</evidence>
<dbReference type="KEGG" id="dpp:DICPUDRAFT_74620"/>
<evidence type="ECO:0000313" key="10">
    <source>
        <dbReference type="EMBL" id="EGC39858.1"/>
    </source>
</evidence>
<feature type="compositionally biased region" description="Low complexity" evidence="9">
    <location>
        <begin position="17"/>
        <end position="27"/>
    </location>
</feature>
<comment type="subcellular location">
    <subcellularLocation>
        <location evidence="2">Chromosome</location>
        <location evidence="2">Telomere</location>
    </subcellularLocation>
    <subcellularLocation>
        <location evidence="1">Nucleus</location>
    </subcellularLocation>
</comment>
<evidence type="ECO:0000256" key="4">
    <source>
        <dbReference type="ARBA" id="ARBA00016175"/>
    </source>
</evidence>
<organism evidence="10 11">
    <name type="scientific">Dictyostelium purpureum</name>
    <name type="common">Slime mold</name>
    <dbReference type="NCBI Taxonomy" id="5786"/>
    <lineage>
        <taxon>Eukaryota</taxon>
        <taxon>Amoebozoa</taxon>
        <taxon>Evosea</taxon>
        <taxon>Eumycetozoa</taxon>
        <taxon>Dictyostelia</taxon>
        <taxon>Dictyosteliales</taxon>
        <taxon>Dictyosteliaceae</taxon>
        <taxon>Dictyostelium</taxon>
    </lineage>
</organism>
<dbReference type="OrthoDB" id="20842at2759"/>
<dbReference type="STRING" id="5786.F0Z8A0"/>
<dbReference type="GO" id="GO:0010833">
    <property type="term" value="P:telomere maintenance via telomere lengthening"/>
    <property type="evidence" value="ECO:0000318"/>
    <property type="project" value="GO_Central"/>
</dbReference>
<dbReference type="GeneID" id="10509514"/>
<dbReference type="Proteomes" id="UP000001064">
    <property type="component" value="Unassembled WGS sequence"/>
</dbReference>
<protein>
    <recommendedName>
        <fullName evidence="4">CST complex subunit CTC1</fullName>
    </recommendedName>
</protein>
<keyword evidence="5" id="KW-0158">Chromosome</keyword>
<comment type="similarity">
    <text evidence="3">Belongs to the CTC1 family.</text>
</comment>
<accession>F0Z8A0</accession>
<feature type="compositionally biased region" description="Basic residues" evidence="9">
    <location>
        <begin position="165"/>
        <end position="180"/>
    </location>
</feature>
<dbReference type="GO" id="GO:0042162">
    <property type="term" value="F:telomeric DNA binding"/>
    <property type="evidence" value="ECO:0000318"/>
    <property type="project" value="GO_Central"/>
</dbReference>
<feature type="compositionally biased region" description="Basic and acidic residues" evidence="9">
    <location>
        <begin position="1"/>
        <end position="10"/>
    </location>
</feature>
<dbReference type="GO" id="GO:0045740">
    <property type="term" value="P:positive regulation of DNA replication"/>
    <property type="evidence" value="ECO:0000318"/>
    <property type="project" value="GO_Central"/>
</dbReference>
<evidence type="ECO:0000256" key="8">
    <source>
        <dbReference type="ARBA" id="ARBA00023242"/>
    </source>
</evidence>
<proteinExistence type="inferred from homology"/>
<dbReference type="EMBL" id="GL870950">
    <property type="protein sequence ID" value="EGC39858.1"/>
    <property type="molecule type" value="Genomic_DNA"/>
</dbReference>
<gene>
    <name evidence="10" type="ORF">DICPUDRAFT_74620</name>
</gene>
<feature type="region of interest" description="Disordered" evidence="9">
    <location>
        <begin position="157"/>
        <end position="191"/>
    </location>
</feature>
<keyword evidence="7" id="KW-0238">DNA-binding</keyword>
<dbReference type="RefSeq" id="XP_003283609.1">
    <property type="nucleotide sequence ID" value="XM_003283561.1"/>
</dbReference>
<evidence type="ECO:0000256" key="1">
    <source>
        <dbReference type="ARBA" id="ARBA00004123"/>
    </source>
</evidence>
<feature type="region of interest" description="Disordered" evidence="9">
    <location>
        <begin position="1"/>
        <end position="29"/>
    </location>
</feature>
<dbReference type="VEuPathDB" id="AmoebaDB:DICPUDRAFT_74620"/>